<feature type="domain" description="FecR protein" evidence="2">
    <location>
        <begin position="142"/>
        <end position="225"/>
    </location>
</feature>
<dbReference type="Gene3D" id="3.55.50.30">
    <property type="match status" value="1"/>
</dbReference>
<sequence length="354" mass="41108">MEVEDYLKDNQFIKWVNEPNEDRSRYWSEWLANNPQDEDNMLRAKAIVERLNKIHQPTKQIIEMKDQIWEQIEFTVSSQSHHPKRFISSLWYKWTAAAIAFFILFYGSLLYVNNKDHKSINLASERGYNVYVNRSKIPKIIFLPDGTKASLEPGAVLKRKTLFNDKIREVSISGRIFFDVAKDSTRRFVVETPFFNVKVVGTSFWVLADVYTEKQQVAVKSGKVEVGRIQEAESKPYTLLPSERLTLNSSTGQFVKDKFENESTYTTPQMADDILVFRNVSLSYVLDSLSNMYDIKIRFDRDQLNQCKATLPLPKGSIYDKLFIISRTTGLRYKIEEQTIVVDGTCSGSREEIR</sequence>
<evidence type="ECO:0000259" key="3">
    <source>
        <dbReference type="Pfam" id="PF16344"/>
    </source>
</evidence>
<keyword evidence="1" id="KW-1133">Transmembrane helix</keyword>
<dbReference type="PANTHER" id="PTHR30273:SF2">
    <property type="entry name" value="PROTEIN FECR"/>
    <property type="match status" value="1"/>
</dbReference>
<dbReference type="EMBL" id="BAAAZK010000007">
    <property type="protein sequence ID" value="GAA4177980.1"/>
    <property type="molecule type" value="Genomic_DNA"/>
</dbReference>
<feature type="transmembrane region" description="Helical" evidence="1">
    <location>
        <begin position="90"/>
        <end position="112"/>
    </location>
</feature>
<keyword evidence="5" id="KW-1185">Reference proteome</keyword>
<protein>
    <submittedName>
        <fullName evidence="4">FecR family protein</fullName>
    </submittedName>
</protein>
<dbReference type="RefSeq" id="WP_346086533.1">
    <property type="nucleotide sequence ID" value="NZ_BAAAZK010000007.1"/>
</dbReference>
<proteinExistence type="predicted"/>
<dbReference type="InterPro" id="IPR012373">
    <property type="entry name" value="Ferrdict_sens_TM"/>
</dbReference>
<evidence type="ECO:0000313" key="5">
    <source>
        <dbReference type="Proteomes" id="UP001500167"/>
    </source>
</evidence>
<organism evidence="4 5">
    <name type="scientific">Sphingobacterium ginsenosidimutans</name>
    <dbReference type="NCBI Taxonomy" id="687845"/>
    <lineage>
        <taxon>Bacteria</taxon>
        <taxon>Pseudomonadati</taxon>
        <taxon>Bacteroidota</taxon>
        <taxon>Sphingobacteriia</taxon>
        <taxon>Sphingobacteriales</taxon>
        <taxon>Sphingobacteriaceae</taxon>
        <taxon>Sphingobacterium</taxon>
    </lineage>
</organism>
<evidence type="ECO:0000313" key="4">
    <source>
        <dbReference type="EMBL" id="GAA4177980.1"/>
    </source>
</evidence>
<keyword evidence="1" id="KW-0472">Membrane</keyword>
<dbReference type="InterPro" id="IPR006860">
    <property type="entry name" value="FecR"/>
</dbReference>
<accession>A0ABP8A505</accession>
<name>A0ABP8A505_9SPHI</name>
<dbReference type="Gene3D" id="2.60.120.1440">
    <property type="match status" value="1"/>
</dbReference>
<dbReference type="Proteomes" id="UP001500167">
    <property type="component" value="Unassembled WGS sequence"/>
</dbReference>
<dbReference type="PANTHER" id="PTHR30273">
    <property type="entry name" value="PERIPLASMIC SIGNAL SENSOR AND SIGMA FACTOR ACTIVATOR FECR-RELATED"/>
    <property type="match status" value="1"/>
</dbReference>
<keyword evidence="1" id="KW-0812">Transmembrane</keyword>
<dbReference type="InterPro" id="IPR032508">
    <property type="entry name" value="FecR_C"/>
</dbReference>
<dbReference type="PIRSF" id="PIRSF018266">
    <property type="entry name" value="FecR"/>
    <property type="match status" value="1"/>
</dbReference>
<reference evidence="5" key="1">
    <citation type="journal article" date="2019" name="Int. J. Syst. Evol. Microbiol.">
        <title>The Global Catalogue of Microorganisms (GCM) 10K type strain sequencing project: providing services to taxonomists for standard genome sequencing and annotation.</title>
        <authorList>
            <consortium name="The Broad Institute Genomics Platform"/>
            <consortium name="The Broad Institute Genome Sequencing Center for Infectious Disease"/>
            <person name="Wu L."/>
            <person name="Ma J."/>
        </authorList>
    </citation>
    <scope>NUCLEOTIDE SEQUENCE [LARGE SCALE GENOMIC DNA]</scope>
    <source>
        <strain evidence="5">JCM 16722</strain>
    </source>
</reference>
<comment type="caution">
    <text evidence="4">The sequence shown here is derived from an EMBL/GenBank/DDBJ whole genome shotgun (WGS) entry which is preliminary data.</text>
</comment>
<evidence type="ECO:0000259" key="2">
    <source>
        <dbReference type="Pfam" id="PF04773"/>
    </source>
</evidence>
<evidence type="ECO:0000256" key="1">
    <source>
        <dbReference type="SAM" id="Phobius"/>
    </source>
</evidence>
<dbReference type="Pfam" id="PF16344">
    <property type="entry name" value="FecR_C"/>
    <property type="match status" value="1"/>
</dbReference>
<dbReference type="Pfam" id="PF04773">
    <property type="entry name" value="FecR"/>
    <property type="match status" value="1"/>
</dbReference>
<feature type="domain" description="Protein FecR C-terminal" evidence="3">
    <location>
        <begin position="275"/>
        <end position="342"/>
    </location>
</feature>
<gene>
    <name evidence="4" type="ORF">GCM10022218_27770</name>
</gene>